<evidence type="ECO:0000313" key="2">
    <source>
        <dbReference type="Proteomes" id="UP000244856"/>
    </source>
</evidence>
<comment type="caution">
    <text evidence="1">The sequence shown here is derived from an EMBL/GenBank/DDBJ whole genome shotgun (WGS) entry which is preliminary data.</text>
</comment>
<dbReference type="AlphaFoldDB" id="A0AA45C3H2"/>
<accession>A0AA45C3H2</accession>
<protein>
    <submittedName>
        <fullName evidence="1">Uncharacterized protein</fullName>
    </submittedName>
</protein>
<dbReference type="Proteomes" id="UP000244856">
    <property type="component" value="Unassembled WGS sequence"/>
</dbReference>
<name>A0AA45C3H2_CROSK</name>
<sequence>MAGAGSAQQSGHRQLPLTLFCNTRRRAFPFSGRPIFGGWLAVLNSCFEHFETLFYKSVKPVAALFVFLPVLRFRRQKRKGFPPAILLL</sequence>
<gene>
    <name evidence="1" type="ORF">B7T07_02745</name>
</gene>
<reference evidence="1 2" key="1">
    <citation type="submission" date="2017-04" db="EMBL/GenBank/DDBJ databases">
        <title>Cronobacter sakazakii, ST83 Lineage Isolates.</title>
        <authorList>
            <person name="Chase H."/>
            <person name="Tall B."/>
            <person name="Gopinath G."/>
            <person name="Lehner A."/>
        </authorList>
    </citation>
    <scope>NUCLEOTIDE SEQUENCE [LARGE SCALE GENOMIC DNA]</scope>
    <source>
        <strain evidence="1 2">MOD1_Comp15</strain>
    </source>
</reference>
<dbReference type="EMBL" id="NCTU01000002">
    <property type="protein sequence ID" value="PUW07182.1"/>
    <property type="molecule type" value="Genomic_DNA"/>
</dbReference>
<organism evidence="1 2">
    <name type="scientific">Cronobacter sakazakii</name>
    <name type="common">Enterobacter sakazakii</name>
    <dbReference type="NCBI Taxonomy" id="28141"/>
    <lineage>
        <taxon>Bacteria</taxon>
        <taxon>Pseudomonadati</taxon>
        <taxon>Pseudomonadota</taxon>
        <taxon>Gammaproteobacteria</taxon>
        <taxon>Enterobacterales</taxon>
        <taxon>Enterobacteriaceae</taxon>
        <taxon>Cronobacter</taxon>
    </lineage>
</organism>
<proteinExistence type="predicted"/>
<evidence type="ECO:0000313" key="1">
    <source>
        <dbReference type="EMBL" id="PUW07182.1"/>
    </source>
</evidence>